<organism evidence="7 8">
    <name type="scientific">Mya arenaria</name>
    <name type="common">Soft-shell clam</name>
    <dbReference type="NCBI Taxonomy" id="6604"/>
    <lineage>
        <taxon>Eukaryota</taxon>
        <taxon>Metazoa</taxon>
        <taxon>Spiralia</taxon>
        <taxon>Lophotrochozoa</taxon>
        <taxon>Mollusca</taxon>
        <taxon>Bivalvia</taxon>
        <taxon>Autobranchia</taxon>
        <taxon>Heteroconchia</taxon>
        <taxon>Euheterodonta</taxon>
        <taxon>Imparidentia</taxon>
        <taxon>Neoheterodontei</taxon>
        <taxon>Myida</taxon>
        <taxon>Myoidea</taxon>
        <taxon>Myidae</taxon>
        <taxon>Mya</taxon>
    </lineage>
</organism>
<dbReference type="Pfam" id="PF00096">
    <property type="entry name" value="zf-C2H2"/>
    <property type="match status" value="5"/>
</dbReference>
<feature type="non-terminal residue" evidence="7">
    <location>
        <position position="267"/>
    </location>
</feature>
<dbReference type="InterPro" id="IPR036236">
    <property type="entry name" value="Znf_C2H2_sf"/>
</dbReference>
<feature type="domain" description="C2H2-type" evidence="6">
    <location>
        <begin position="3"/>
        <end position="30"/>
    </location>
</feature>
<dbReference type="PANTHER" id="PTHR23226">
    <property type="entry name" value="ZINC FINGER AND SCAN DOMAIN-CONTAINING"/>
    <property type="match status" value="1"/>
</dbReference>
<feature type="domain" description="C2H2-type" evidence="6">
    <location>
        <begin position="59"/>
        <end position="86"/>
    </location>
</feature>
<dbReference type="PANTHER" id="PTHR23226:SF387">
    <property type="entry name" value="BCL6B TRANSCRIPTION REPRESSOR"/>
    <property type="match status" value="1"/>
</dbReference>
<feature type="domain" description="C2H2-type" evidence="6">
    <location>
        <begin position="31"/>
        <end position="58"/>
    </location>
</feature>
<dbReference type="EMBL" id="CP111023">
    <property type="protein sequence ID" value="WAR21156.1"/>
    <property type="molecule type" value="Genomic_DNA"/>
</dbReference>
<keyword evidence="3 5" id="KW-0863">Zinc-finger</keyword>
<evidence type="ECO:0000256" key="4">
    <source>
        <dbReference type="ARBA" id="ARBA00022833"/>
    </source>
</evidence>
<evidence type="ECO:0000256" key="1">
    <source>
        <dbReference type="ARBA" id="ARBA00022723"/>
    </source>
</evidence>
<keyword evidence="2" id="KW-0677">Repeat</keyword>
<dbReference type="Gene3D" id="3.30.160.60">
    <property type="entry name" value="Classic Zinc Finger"/>
    <property type="match status" value="7"/>
</dbReference>
<keyword evidence="4" id="KW-0862">Zinc</keyword>
<proteinExistence type="predicted"/>
<dbReference type="PROSITE" id="PS00028">
    <property type="entry name" value="ZINC_FINGER_C2H2_1"/>
    <property type="match status" value="5"/>
</dbReference>
<evidence type="ECO:0000256" key="2">
    <source>
        <dbReference type="ARBA" id="ARBA00022737"/>
    </source>
</evidence>
<evidence type="ECO:0000313" key="8">
    <source>
        <dbReference type="Proteomes" id="UP001164746"/>
    </source>
</evidence>
<sequence>MPYNCEICDAAFGQKASLQSHIRIHTREKPYKCEICNASFGQKASLQSHIRIHTGEKPYKCDICDATFITKSNLRTYIRIHILSKKTYKCEICNASFRQKPALQSHIRIHTGEKPHILEYTQRHIRIHTGEKPYNCTICDIAFSQKINLKTHIRIHTGEKPYNCETFDATFTKEHIQAKSLTPVEHVMLLSLEEFFYRHTLEYTQERSHKSGNPHKCEVCDTALSLKRNLYTHIIKHTGVMHAFSQQTSFQTHLRTHTEEKPYNFKK</sequence>
<evidence type="ECO:0000256" key="3">
    <source>
        <dbReference type="ARBA" id="ARBA00022771"/>
    </source>
</evidence>
<feature type="domain" description="C2H2-type" evidence="6">
    <location>
        <begin position="88"/>
        <end position="115"/>
    </location>
</feature>
<dbReference type="InterPro" id="IPR013087">
    <property type="entry name" value="Znf_C2H2_type"/>
</dbReference>
<gene>
    <name evidence="7" type="ORF">MAR_015130</name>
</gene>
<keyword evidence="1" id="KW-0479">Metal-binding</keyword>
<evidence type="ECO:0000313" key="7">
    <source>
        <dbReference type="EMBL" id="WAR21156.1"/>
    </source>
</evidence>
<accession>A0ABY7FK95</accession>
<reference evidence="7" key="1">
    <citation type="submission" date="2022-11" db="EMBL/GenBank/DDBJ databases">
        <title>Centuries of genome instability and evolution in soft-shell clam transmissible cancer (bioRxiv).</title>
        <authorList>
            <person name="Hart S.F.M."/>
            <person name="Yonemitsu M.A."/>
            <person name="Giersch R.M."/>
            <person name="Beal B.F."/>
            <person name="Arriagada G."/>
            <person name="Davis B.W."/>
            <person name="Ostrander E.A."/>
            <person name="Goff S.P."/>
            <person name="Metzger M.J."/>
        </authorList>
    </citation>
    <scope>NUCLEOTIDE SEQUENCE</scope>
    <source>
        <strain evidence="7">MELC-2E11</strain>
        <tissue evidence="7">Siphon/mantle</tissue>
    </source>
</reference>
<dbReference type="PROSITE" id="PS50157">
    <property type="entry name" value="ZINC_FINGER_C2H2_2"/>
    <property type="match status" value="6"/>
</dbReference>
<evidence type="ECO:0000256" key="5">
    <source>
        <dbReference type="PROSITE-ProRule" id="PRU00042"/>
    </source>
</evidence>
<dbReference type="SUPFAM" id="SSF57667">
    <property type="entry name" value="beta-beta-alpha zinc fingers"/>
    <property type="match status" value="5"/>
</dbReference>
<feature type="domain" description="C2H2-type" evidence="6">
    <location>
        <begin position="215"/>
        <end position="242"/>
    </location>
</feature>
<keyword evidence="8" id="KW-1185">Reference proteome</keyword>
<dbReference type="SMART" id="SM00355">
    <property type="entry name" value="ZnF_C2H2"/>
    <property type="match status" value="6"/>
</dbReference>
<name>A0ABY7FK95_MYAAR</name>
<evidence type="ECO:0000259" key="6">
    <source>
        <dbReference type="PROSITE" id="PS50157"/>
    </source>
</evidence>
<protein>
    <submittedName>
        <fullName evidence="7">ZN227-like protein</fullName>
    </submittedName>
</protein>
<dbReference type="Proteomes" id="UP001164746">
    <property type="component" value="Chromosome 12"/>
</dbReference>
<feature type="domain" description="C2H2-type" evidence="6">
    <location>
        <begin position="134"/>
        <end position="161"/>
    </location>
</feature>